<accession>A0A060QD27</accession>
<name>A0A060QD27_9PROT</name>
<gene>
    <name evidence="1" type="ORF">ASAP_1009</name>
</gene>
<dbReference type="Proteomes" id="UP000027583">
    <property type="component" value="Unassembled WGS sequence"/>
</dbReference>
<reference evidence="1 2" key="2">
    <citation type="journal article" date="2014" name="PLoS ONE">
        <title>Evolution of mitochondria reconstructed from the energy metabolism of living bacteria.</title>
        <authorList>
            <person name="Degli Esposti M."/>
            <person name="Chouaia B."/>
            <person name="Comandatore F."/>
            <person name="Crotti E."/>
            <person name="Sassera D."/>
            <person name="Lievens P.M."/>
            <person name="Daffonchio D."/>
            <person name="Bandi C."/>
        </authorList>
    </citation>
    <scope>NUCLEOTIDE SEQUENCE [LARGE SCALE GENOMIC DNA]</scope>
    <source>
        <strain evidence="1 2">SF2.1</strain>
    </source>
</reference>
<proteinExistence type="predicted"/>
<sequence length="40" mass="4119">MTAICIAAFLSSEKDLTGAGMNMLSVALRNSDASCLDLLA</sequence>
<reference evidence="1 2" key="1">
    <citation type="journal article" date="2014" name="Genome Biol. Evol.">
        <title>Acetic acid bacteria genomes reveal functional traits for adaptation to life in insect guts.</title>
        <authorList>
            <person name="Chouaia B."/>
            <person name="Gaiarsa S."/>
            <person name="Crotti E."/>
            <person name="Comandatore F."/>
            <person name="Degli Esposti M."/>
            <person name="Ricci I."/>
            <person name="Alma A."/>
            <person name="Favia G."/>
            <person name="Bandi C."/>
            <person name="Daffonchio D."/>
        </authorList>
    </citation>
    <scope>NUCLEOTIDE SEQUENCE [LARGE SCALE GENOMIC DNA]</scope>
    <source>
        <strain evidence="1 2">SF2.1</strain>
    </source>
</reference>
<evidence type="ECO:0000313" key="2">
    <source>
        <dbReference type="Proteomes" id="UP000027583"/>
    </source>
</evidence>
<evidence type="ECO:0000313" key="1">
    <source>
        <dbReference type="EMBL" id="CDG39054.1"/>
    </source>
</evidence>
<dbReference type="AlphaFoldDB" id="A0A060QD27"/>
<organism evidence="1 2">
    <name type="scientific">Asaia bogorensis</name>
    <dbReference type="NCBI Taxonomy" id="91915"/>
    <lineage>
        <taxon>Bacteria</taxon>
        <taxon>Pseudomonadati</taxon>
        <taxon>Pseudomonadota</taxon>
        <taxon>Alphaproteobacteria</taxon>
        <taxon>Acetobacterales</taxon>
        <taxon>Acetobacteraceae</taxon>
        <taxon>Asaia</taxon>
    </lineage>
</organism>
<protein>
    <submittedName>
        <fullName evidence="1">Uncharacterized protein</fullName>
    </submittedName>
</protein>
<dbReference type="EMBL" id="CBLX010000008">
    <property type="protein sequence ID" value="CDG39054.1"/>
    <property type="molecule type" value="Genomic_DNA"/>
</dbReference>
<comment type="caution">
    <text evidence="1">The sequence shown here is derived from an EMBL/GenBank/DDBJ whole genome shotgun (WGS) entry which is preliminary data.</text>
</comment>